<reference evidence="1 2" key="1">
    <citation type="submission" date="2020-04" db="EMBL/GenBank/DDBJ databases">
        <authorList>
            <person name="Klaysubun C."/>
            <person name="Duangmal K."/>
            <person name="Lipun K."/>
        </authorList>
    </citation>
    <scope>NUCLEOTIDE SEQUENCE [LARGE SCALE GENOMIC DNA]</scope>
    <source>
        <strain evidence="1 2">DSM 45300</strain>
    </source>
</reference>
<dbReference type="RefSeq" id="WP_169412962.1">
    <property type="nucleotide sequence ID" value="NZ_JAAXKZ010000034.1"/>
</dbReference>
<organism evidence="1 2">
    <name type="scientific">Pseudonocardia bannensis</name>
    <dbReference type="NCBI Taxonomy" id="630973"/>
    <lineage>
        <taxon>Bacteria</taxon>
        <taxon>Bacillati</taxon>
        <taxon>Actinomycetota</taxon>
        <taxon>Actinomycetes</taxon>
        <taxon>Pseudonocardiales</taxon>
        <taxon>Pseudonocardiaceae</taxon>
        <taxon>Pseudonocardia</taxon>
    </lineage>
</organism>
<comment type="caution">
    <text evidence="1">The sequence shown here is derived from an EMBL/GenBank/DDBJ whole genome shotgun (WGS) entry which is preliminary data.</text>
</comment>
<sequence length="60" mass="6757">MADEDLHSLLVELATDMIEHGERHRADLSSLQEGLLETVDARVLDLLDAPQRRPTPPGRR</sequence>
<accession>A0A848DI64</accession>
<dbReference type="EMBL" id="JAAXKZ010000034">
    <property type="protein sequence ID" value="NMH92245.1"/>
    <property type="molecule type" value="Genomic_DNA"/>
</dbReference>
<gene>
    <name evidence="1" type="ORF">HF519_11820</name>
</gene>
<dbReference type="Proteomes" id="UP000586918">
    <property type="component" value="Unassembled WGS sequence"/>
</dbReference>
<evidence type="ECO:0000313" key="2">
    <source>
        <dbReference type="Proteomes" id="UP000586918"/>
    </source>
</evidence>
<dbReference type="AlphaFoldDB" id="A0A848DI64"/>
<keyword evidence="2" id="KW-1185">Reference proteome</keyword>
<proteinExistence type="predicted"/>
<protein>
    <submittedName>
        <fullName evidence="1">Uncharacterized protein</fullName>
    </submittedName>
</protein>
<name>A0A848DI64_9PSEU</name>
<evidence type="ECO:0000313" key="1">
    <source>
        <dbReference type="EMBL" id="NMH92245.1"/>
    </source>
</evidence>